<evidence type="ECO:0000313" key="9">
    <source>
        <dbReference type="Proteomes" id="UP001524478"/>
    </source>
</evidence>
<evidence type="ECO:0000256" key="5">
    <source>
        <dbReference type="HAMAP-Rule" id="MF_00607"/>
    </source>
</evidence>
<evidence type="ECO:0000256" key="4">
    <source>
        <dbReference type="ARBA" id="ARBA00022691"/>
    </source>
</evidence>
<feature type="binding site" evidence="5 6">
    <location>
        <position position="103"/>
    </location>
    <ligand>
        <name>S-adenosyl-L-methionine</name>
        <dbReference type="ChEBI" id="CHEBI:59789"/>
    </ligand>
</feature>
<dbReference type="PANTHER" id="PTHR11727:SF7">
    <property type="entry name" value="DIMETHYLADENOSINE TRANSFERASE-RELATED"/>
    <property type="match status" value="1"/>
</dbReference>
<gene>
    <name evidence="5 8" type="primary">rsmA</name>
    <name evidence="5" type="synonym">ksgA</name>
    <name evidence="8" type="ORF">NE686_12765</name>
</gene>
<dbReference type="Proteomes" id="UP001524478">
    <property type="component" value="Unassembled WGS sequence"/>
</dbReference>
<feature type="binding site" evidence="5 6">
    <location>
        <position position="30"/>
    </location>
    <ligand>
        <name>S-adenosyl-L-methionine</name>
        <dbReference type="ChEBI" id="CHEBI:59789"/>
    </ligand>
</feature>
<evidence type="ECO:0000256" key="2">
    <source>
        <dbReference type="ARBA" id="ARBA00022603"/>
    </source>
</evidence>
<dbReference type="InterPro" id="IPR001737">
    <property type="entry name" value="KsgA/Erm"/>
</dbReference>
<evidence type="ECO:0000256" key="1">
    <source>
        <dbReference type="ARBA" id="ARBA00022552"/>
    </source>
</evidence>
<reference evidence="8 9" key="1">
    <citation type="submission" date="2022-06" db="EMBL/GenBank/DDBJ databases">
        <title>Isolation of gut microbiota from human fecal samples.</title>
        <authorList>
            <person name="Pamer E.G."/>
            <person name="Barat B."/>
            <person name="Waligurski E."/>
            <person name="Medina S."/>
            <person name="Paddock L."/>
            <person name="Mostad J."/>
        </authorList>
    </citation>
    <scope>NUCLEOTIDE SEQUENCE [LARGE SCALE GENOMIC DNA]</scope>
    <source>
        <strain evidence="8 9">DFI.7.95</strain>
    </source>
</reference>
<comment type="caution">
    <text evidence="8">The sequence shown here is derived from an EMBL/GenBank/DDBJ whole genome shotgun (WGS) entry which is preliminary data.</text>
</comment>
<dbReference type="PROSITE" id="PS01131">
    <property type="entry name" value="RRNA_A_DIMETH"/>
    <property type="match status" value="1"/>
</dbReference>
<feature type="binding site" evidence="5 6">
    <location>
        <position position="57"/>
    </location>
    <ligand>
        <name>S-adenosyl-L-methionine</name>
        <dbReference type="ChEBI" id="CHEBI:59789"/>
    </ligand>
</feature>
<sequence>MEDKRLYSPKYVKEILERYGFKFSKSLGQNFLIDGNIVRKIVDEGDITSEDYIIEIGPGMGTLTEELALRAKKVVAIEIDDTLLPILDETLGKYDNVEIIHGDVLKIDIEKLIEEKLSGGPVKVVANLPYYVTTPIIAKLIEDNLNLQSIIVMVQKEVAERMEAGPGGKEYGSLSVFVNFYSKPEIVVKVPKTVFMPQPKIDSAVIKLEIKKELPDVDKDKFFKIVKAAFSKRRKTILNSLSTYGFNIEKETIKEALEKLNINVNTRAENLSVEDFIKISKTLPPLDI</sequence>
<dbReference type="InterPro" id="IPR020598">
    <property type="entry name" value="rRNA_Ade_methylase_Trfase_N"/>
</dbReference>
<evidence type="ECO:0000256" key="6">
    <source>
        <dbReference type="PROSITE-ProRule" id="PRU01026"/>
    </source>
</evidence>
<evidence type="ECO:0000313" key="8">
    <source>
        <dbReference type="EMBL" id="MCQ4923965.1"/>
    </source>
</evidence>
<keyword evidence="2 5" id="KW-0489">Methyltransferase</keyword>
<keyword evidence="4 5" id="KW-0949">S-adenosyl-L-methionine</keyword>
<keyword evidence="3 5" id="KW-0808">Transferase</keyword>
<feature type="binding site" evidence="5 6">
    <location>
        <position position="78"/>
    </location>
    <ligand>
        <name>S-adenosyl-L-methionine</name>
        <dbReference type="ChEBI" id="CHEBI:59789"/>
    </ligand>
</feature>
<name>A0ABT1SBW5_9FIRM</name>
<comment type="similarity">
    <text evidence="5">Belongs to the class I-like SAM-binding methyltransferase superfamily. rRNA adenine N(6)-methyltransferase family. RsmA subfamily.</text>
</comment>
<dbReference type="CDD" id="cd02440">
    <property type="entry name" value="AdoMet_MTases"/>
    <property type="match status" value="1"/>
</dbReference>
<comment type="subcellular location">
    <subcellularLocation>
        <location evidence="5">Cytoplasm</location>
    </subcellularLocation>
</comment>
<dbReference type="PANTHER" id="PTHR11727">
    <property type="entry name" value="DIMETHYLADENOSINE TRANSFERASE"/>
    <property type="match status" value="1"/>
</dbReference>
<keyword evidence="5 6" id="KW-0694">RNA-binding</keyword>
<dbReference type="NCBIfam" id="TIGR00755">
    <property type="entry name" value="ksgA"/>
    <property type="match status" value="1"/>
</dbReference>
<evidence type="ECO:0000256" key="3">
    <source>
        <dbReference type="ARBA" id="ARBA00022679"/>
    </source>
</evidence>
<dbReference type="HAMAP" id="MF_00607">
    <property type="entry name" value="16SrRNA_methyltr_A"/>
    <property type="match status" value="1"/>
</dbReference>
<protein>
    <recommendedName>
        <fullName evidence="5">Ribosomal RNA small subunit methyltransferase A</fullName>
        <ecNumber evidence="5">2.1.1.182</ecNumber>
    </recommendedName>
    <alternativeName>
        <fullName evidence="5">16S rRNA (adenine(1518)-N(6)/adenine(1519)-N(6))-dimethyltransferase</fullName>
    </alternativeName>
    <alternativeName>
        <fullName evidence="5">16S rRNA dimethyladenosine transferase</fullName>
    </alternativeName>
    <alternativeName>
        <fullName evidence="5">16S rRNA dimethylase</fullName>
    </alternativeName>
    <alternativeName>
        <fullName evidence="5">S-adenosylmethionine-6-N', N'-adenosyl(rRNA) dimethyltransferase</fullName>
    </alternativeName>
</protein>
<comment type="function">
    <text evidence="5">Specifically dimethylates two adjacent adenosines (A1518 and A1519) in the loop of a conserved hairpin near the 3'-end of 16S rRNA in the 30S particle. May play a critical role in biogenesis of 30S subunits.</text>
</comment>
<feature type="binding site" evidence="5 6">
    <location>
        <position position="127"/>
    </location>
    <ligand>
        <name>S-adenosyl-L-methionine</name>
        <dbReference type="ChEBI" id="CHEBI:59789"/>
    </ligand>
</feature>
<dbReference type="PROSITE" id="PS51689">
    <property type="entry name" value="SAM_RNA_A_N6_MT"/>
    <property type="match status" value="1"/>
</dbReference>
<keyword evidence="9" id="KW-1185">Reference proteome</keyword>
<dbReference type="Pfam" id="PF00398">
    <property type="entry name" value="RrnaAD"/>
    <property type="match status" value="1"/>
</dbReference>
<dbReference type="RefSeq" id="WP_216560718.1">
    <property type="nucleotide sequence ID" value="NZ_JAHLOH010000042.1"/>
</dbReference>
<dbReference type="EC" id="2.1.1.182" evidence="5"/>
<proteinExistence type="inferred from homology"/>
<dbReference type="EMBL" id="JANGAC010000009">
    <property type="protein sequence ID" value="MCQ4923965.1"/>
    <property type="molecule type" value="Genomic_DNA"/>
</dbReference>
<organism evidence="8 9">
    <name type="scientific">Tissierella carlieri</name>
    <dbReference type="NCBI Taxonomy" id="689904"/>
    <lineage>
        <taxon>Bacteria</taxon>
        <taxon>Bacillati</taxon>
        <taxon>Bacillota</taxon>
        <taxon>Tissierellia</taxon>
        <taxon>Tissierellales</taxon>
        <taxon>Tissierellaceae</taxon>
        <taxon>Tissierella</taxon>
    </lineage>
</organism>
<dbReference type="InterPro" id="IPR011530">
    <property type="entry name" value="rRNA_adenine_dimethylase"/>
</dbReference>
<dbReference type="InterPro" id="IPR020596">
    <property type="entry name" value="rRNA_Ade_Mease_Trfase_CS"/>
</dbReference>
<feature type="domain" description="Ribosomal RNA adenine methylase transferase N-terminal" evidence="7">
    <location>
        <begin position="37"/>
        <end position="212"/>
    </location>
</feature>
<feature type="binding site" evidence="5 6">
    <location>
        <position position="32"/>
    </location>
    <ligand>
        <name>S-adenosyl-L-methionine</name>
        <dbReference type="ChEBI" id="CHEBI:59789"/>
    </ligand>
</feature>
<keyword evidence="5" id="KW-0963">Cytoplasm</keyword>
<comment type="catalytic activity">
    <reaction evidence="5">
        <text>adenosine(1518)/adenosine(1519) in 16S rRNA + 4 S-adenosyl-L-methionine = N(6)-dimethyladenosine(1518)/N(6)-dimethyladenosine(1519) in 16S rRNA + 4 S-adenosyl-L-homocysteine + 4 H(+)</text>
        <dbReference type="Rhea" id="RHEA:19609"/>
        <dbReference type="Rhea" id="RHEA-COMP:10232"/>
        <dbReference type="Rhea" id="RHEA-COMP:10233"/>
        <dbReference type="ChEBI" id="CHEBI:15378"/>
        <dbReference type="ChEBI" id="CHEBI:57856"/>
        <dbReference type="ChEBI" id="CHEBI:59789"/>
        <dbReference type="ChEBI" id="CHEBI:74411"/>
        <dbReference type="ChEBI" id="CHEBI:74493"/>
        <dbReference type="EC" id="2.1.1.182"/>
    </reaction>
</comment>
<dbReference type="SMART" id="SM00650">
    <property type="entry name" value="rADc"/>
    <property type="match status" value="1"/>
</dbReference>
<keyword evidence="1 5" id="KW-0698">rRNA processing</keyword>
<evidence type="ECO:0000259" key="7">
    <source>
        <dbReference type="SMART" id="SM00650"/>
    </source>
</evidence>
<dbReference type="GO" id="GO:0052908">
    <property type="term" value="F:16S rRNA (adenine(1518)-N(6)/adenine(1519)-N(6))-dimethyltransferase activity"/>
    <property type="evidence" value="ECO:0007669"/>
    <property type="project" value="UniProtKB-EC"/>
</dbReference>
<accession>A0ABT1SBW5</accession>